<name>D4LF68_RUMC1</name>
<keyword evidence="1" id="KW-0812">Transmembrane</keyword>
<dbReference type="EMBL" id="FP929052">
    <property type="protein sequence ID" value="CBL18263.1"/>
    <property type="molecule type" value="Genomic_DNA"/>
</dbReference>
<accession>D4LF68</accession>
<gene>
    <name evidence="2" type="ordered locus">RUM_22640</name>
</gene>
<dbReference type="BioCyc" id="RCHA213810:RUM_RS11005-MONOMER"/>
<keyword evidence="3" id="KW-1185">Reference proteome</keyword>
<dbReference type="GeneID" id="83156914"/>
<feature type="transmembrane region" description="Helical" evidence="1">
    <location>
        <begin position="221"/>
        <end position="243"/>
    </location>
</feature>
<feature type="transmembrane region" description="Helical" evidence="1">
    <location>
        <begin position="197"/>
        <end position="214"/>
    </location>
</feature>
<dbReference type="Proteomes" id="UP000007054">
    <property type="component" value="Chromosome"/>
</dbReference>
<evidence type="ECO:0000256" key="1">
    <source>
        <dbReference type="SAM" id="Phobius"/>
    </source>
</evidence>
<reference evidence="2" key="1">
    <citation type="submission" date="2010-03" db="EMBL/GenBank/DDBJ databases">
        <title>The genome sequence of Ruminococcus sp. 18P13.</title>
        <authorList>
            <consortium name="metaHIT consortium -- http://www.metahit.eu/"/>
            <person name="Pajon A."/>
            <person name="Turner K."/>
            <person name="Parkhill J."/>
            <person name="Bernalier A."/>
        </authorList>
    </citation>
    <scope>NUCLEOTIDE SEQUENCE [LARGE SCALE GENOMIC DNA]</scope>
    <source>
        <strain evidence="2">Type strain: 18P13</strain>
    </source>
</reference>
<sequence length="386" mass="42754">MQKPHQLMHELTGLFLDKNTGVYFGTYGGFSVFIKPVENRMEISAGFPDAATTTGNLLLLQSALDSISGQHKYMQACQYNDSTRQVVCTWKPLAQSVKKNGEMYAAFLDSILSVLRNFNMHSCCNLCGSEQSLDYYCADGHLLVACPNCLNRLEQELGSKRETASMVPEDRIHGILGAAIGALVLALMTWILWEMGYVAYITGFVGMTVAVTLYKKFAGKISMVGAVICAVMCLVFSVGTNYFCVAKEFVKVFADDGKYVQAVQQTKSELEEVAADVYNVSDEDIKLYSEDYNSKDEFIAAYNNALSTCKTELEFAKEHQSIPACMADMSEILDNYDEGGEIQSNLNECLLWGVLSILIVSVLMIPNIKKQLQQENTIQILQAAEL</sequence>
<reference evidence="2" key="2">
    <citation type="submission" date="2010-03" db="EMBL/GenBank/DDBJ databases">
        <authorList>
            <person name="Pajon A."/>
        </authorList>
    </citation>
    <scope>NUCLEOTIDE SEQUENCE</scope>
    <source>
        <strain evidence="2">Type strain: 18P13</strain>
    </source>
</reference>
<evidence type="ECO:0000313" key="2">
    <source>
        <dbReference type="EMBL" id="CBL18263.1"/>
    </source>
</evidence>
<keyword evidence="1" id="KW-0472">Membrane</keyword>
<dbReference type="RefSeq" id="WP_015559169.1">
    <property type="nucleotide sequence ID" value="NC_021039.1"/>
</dbReference>
<dbReference type="HOGENOM" id="CLU_715496_0_0_9"/>
<protein>
    <submittedName>
        <fullName evidence="2">Uncharacterized protein</fullName>
    </submittedName>
</protein>
<dbReference type="AlphaFoldDB" id="D4LF68"/>
<organism evidence="2 3">
    <name type="scientific">Ruminococcus champanellensis (strain DSM 18848 / JCM 17042 / KCTC 15320 / 18P13)</name>
    <dbReference type="NCBI Taxonomy" id="213810"/>
    <lineage>
        <taxon>Bacteria</taxon>
        <taxon>Bacillati</taxon>
        <taxon>Bacillota</taxon>
        <taxon>Clostridia</taxon>
        <taxon>Eubacteriales</taxon>
        <taxon>Oscillospiraceae</taxon>
        <taxon>Ruminococcus</taxon>
    </lineage>
</organism>
<proteinExistence type="predicted"/>
<keyword evidence="1" id="KW-1133">Transmembrane helix</keyword>
<evidence type="ECO:0000313" key="3">
    <source>
        <dbReference type="Proteomes" id="UP000007054"/>
    </source>
</evidence>
<dbReference type="KEGG" id="rch:RUM_22640"/>
<feature type="transmembrane region" description="Helical" evidence="1">
    <location>
        <begin position="172"/>
        <end position="191"/>
    </location>
</feature>
<dbReference type="PATRIC" id="fig|213810.4.peg.2154"/>